<name>A0ABT7ABC1_9HYPH</name>
<protein>
    <submittedName>
        <fullName evidence="2">Uncharacterized protein</fullName>
    </submittedName>
</protein>
<evidence type="ECO:0000313" key="2">
    <source>
        <dbReference type="EMBL" id="MDJ1156663.1"/>
    </source>
</evidence>
<keyword evidence="3" id="KW-1185">Reference proteome</keyword>
<comment type="caution">
    <text evidence="2">The sequence shown here is derived from an EMBL/GenBank/DDBJ whole genome shotgun (WGS) entry which is preliminary data.</text>
</comment>
<proteinExistence type="predicted"/>
<evidence type="ECO:0000313" key="3">
    <source>
        <dbReference type="Proteomes" id="UP001321492"/>
    </source>
</evidence>
<evidence type="ECO:0000256" key="1">
    <source>
        <dbReference type="SAM" id="MobiDB-lite"/>
    </source>
</evidence>
<dbReference type="Proteomes" id="UP001321492">
    <property type="component" value="Unassembled WGS sequence"/>
</dbReference>
<dbReference type="EMBL" id="JASJEV010000001">
    <property type="protein sequence ID" value="MDJ1156663.1"/>
    <property type="molecule type" value="Genomic_DNA"/>
</dbReference>
<feature type="compositionally biased region" description="Basic and acidic residues" evidence="1">
    <location>
        <begin position="1"/>
        <end position="11"/>
    </location>
</feature>
<gene>
    <name evidence="2" type="ORF">QNA08_00155</name>
</gene>
<sequence>MEHRTLDELSRVADTGPLPEARPRMSRRERLERWASLLESFDGRLLPLERIEFVPWHERMHMRRDSSPLVVAFNDPVLREEGLASDEFGAALDFFGLTQGQGHRLLCDCHYHGGMTGKETAERLRVIAGGGIVGLLWRQVRQLAAKWVG</sequence>
<reference evidence="2 3" key="1">
    <citation type="submission" date="2023-05" db="EMBL/GenBank/DDBJ databases">
        <title>Chelatococcus sp. nov., a moderately thermophilic bacterium isolated from hot spring microbial mat.</title>
        <authorList>
            <person name="Hu C.-J."/>
            <person name="Li W.-J."/>
        </authorList>
    </citation>
    <scope>NUCLEOTIDE SEQUENCE [LARGE SCALE GENOMIC DNA]</scope>
    <source>
        <strain evidence="2 3">SYSU G07232</strain>
    </source>
</reference>
<feature type="region of interest" description="Disordered" evidence="1">
    <location>
        <begin position="1"/>
        <end position="24"/>
    </location>
</feature>
<dbReference type="RefSeq" id="WP_283738668.1">
    <property type="nucleotide sequence ID" value="NZ_JASJEV010000001.1"/>
</dbReference>
<organism evidence="2 3">
    <name type="scientific">Chelatococcus albus</name>
    <dbReference type="NCBI Taxonomy" id="3047466"/>
    <lineage>
        <taxon>Bacteria</taxon>
        <taxon>Pseudomonadati</taxon>
        <taxon>Pseudomonadota</taxon>
        <taxon>Alphaproteobacteria</taxon>
        <taxon>Hyphomicrobiales</taxon>
        <taxon>Chelatococcaceae</taxon>
        <taxon>Chelatococcus</taxon>
    </lineage>
</organism>
<accession>A0ABT7ABC1</accession>